<evidence type="ECO:0000313" key="1">
    <source>
        <dbReference type="EMBL" id="MBX54241.1"/>
    </source>
</evidence>
<sequence length="10" mass="1203">MLLKNIMVKL</sequence>
<dbReference type="EMBL" id="GGEC01073757">
    <property type="protein sequence ID" value="MBX54241.1"/>
    <property type="molecule type" value="Transcribed_RNA"/>
</dbReference>
<reference evidence="1" key="1">
    <citation type="submission" date="2018-02" db="EMBL/GenBank/DDBJ databases">
        <title>Rhizophora mucronata_Transcriptome.</title>
        <authorList>
            <person name="Meera S.P."/>
            <person name="Sreeshan A."/>
            <person name="Augustine A."/>
        </authorList>
    </citation>
    <scope>NUCLEOTIDE SEQUENCE</scope>
    <source>
        <tissue evidence="1">Leaf</tissue>
    </source>
</reference>
<name>A0A2P2PHY3_RHIMU</name>
<protein>
    <submittedName>
        <fullName evidence="1">Uncharacterized protein</fullName>
    </submittedName>
</protein>
<proteinExistence type="predicted"/>
<accession>A0A2P2PHY3</accession>
<organism evidence="1">
    <name type="scientific">Rhizophora mucronata</name>
    <name type="common">Asiatic mangrove</name>
    <dbReference type="NCBI Taxonomy" id="61149"/>
    <lineage>
        <taxon>Eukaryota</taxon>
        <taxon>Viridiplantae</taxon>
        <taxon>Streptophyta</taxon>
        <taxon>Embryophyta</taxon>
        <taxon>Tracheophyta</taxon>
        <taxon>Spermatophyta</taxon>
        <taxon>Magnoliopsida</taxon>
        <taxon>eudicotyledons</taxon>
        <taxon>Gunneridae</taxon>
        <taxon>Pentapetalae</taxon>
        <taxon>rosids</taxon>
        <taxon>fabids</taxon>
        <taxon>Malpighiales</taxon>
        <taxon>Rhizophoraceae</taxon>
        <taxon>Rhizophora</taxon>
    </lineage>
</organism>